<accession>A0A1E4SFM2</accession>
<dbReference type="EMBL" id="KV453913">
    <property type="protein sequence ID" value="ODV78308.1"/>
    <property type="molecule type" value="Genomic_DNA"/>
</dbReference>
<evidence type="ECO:0000313" key="2">
    <source>
        <dbReference type="Proteomes" id="UP000094285"/>
    </source>
</evidence>
<protein>
    <submittedName>
        <fullName evidence="1">Uncharacterized protein</fullName>
    </submittedName>
</protein>
<dbReference type="RefSeq" id="XP_020063430.1">
    <property type="nucleotide sequence ID" value="XM_020207740.1"/>
</dbReference>
<keyword evidence="2" id="KW-1185">Reference proteome</keyword>
<evidence type="ECO:0000313" key="1">
    <source>
        <dbReference type="EMBL" id="ODV78308.1"/>
    </source>
</evidence>
<name>A0A1E4SFM2_9ASCO</name>
<sequence>MKYVLIRRLFIDQRVAFPVAAYSEFSRIKYRNASFYLHNISWSTSCYLYSK</sequence>
<proteinExistence type="predicted"/>
<dbReference type="GeneID" id="30981877"/>
<dbReference type="AlphaFoldDB" id="A0A1E4SFM2"/>
<gene>
    <name evidence="1" type="ORF">CANTADRAFT_263567</name>
</gene>
<reference evidence="2" key="1">
    <citation type="submission" date="2016-05" db="EMBL/GenBank/DDBJ databases">
        <title>Comparative genomics of biotechnologically important yeasts.</title>
        <authorList>
            <consortium name="DOE Joint Genome Institute"/>
            <person name="Riley R."/>
            <person name="Haridas S."/>
            <person name="Wolfe K.H."/>
            <person name="Lopes M.R."/>
            <person name="Hittinger C.T."/>
            <person name="Goker M."/>
            <person name="Salamov A."/>
            <person name="Wisecaver J."/>
            <person name="Long T.M."/>
            <person name="Aerts A.L."/>
            <person name="Barry K."/>
            <person name="Choi C."/>
            <person name="Clum A."/>
            <person name="Coughlan A.Y."/>
            <person name="Deshpande S."/>
            <person name="Douglass A.P."/>
            <person name="Hanson S.J."/>
            <person name="Klenk H.-P."/>
            <person name="Labutti K."/>
            <person name="Lapidus A."/>
            <person name="Lindquist E."/>
            <person name="Lipzen A."/>
            <person name="Meier-Kolthoff J.P."/>
            <person name="Ohm R.A."/>
            <person name="Otillar R.P."/>
            <person name="Pangilinan J."/>
            <person name="Peng Y."/>
            <person name="Rokas A."/>
            <person name="Rosa C.A."/>
            <person name="Scheuner C."/>
            <person name="Sibirny A.A."/>
            <person name="Slot J.C."/>
            <person name="Stielow J.B."/>
            <person name="Sun H."/>
            <person name="Kurtzman C.P."/>
            <person name="Blackwell M."/>
            <person name="Grigoriev I.V."/>
            <person name="Jeffries T.W."/>
        </authorList>
    </citation>
    <scope>NUCLEOTIDE SEQUENCE [LARGE SCALE GENOMIC DNA]</scope>
    <source>
        <strain evidence="2">NRRL Y-17324</strain>
    </source>
</reference>
<dbReference type="Proteomes" id="UP000094285">
    <property type="component" value="Unassembled WGS sequence"/>
</dbReference>
<organism evidence="1 2">
    <name type="scientific">Suhomyces tanzawaensis NRRL Y-17324</name>
    <dbReference type="NCBI Taxonomy" id="984487"/>
    <lineage>
        <taxon>Eukaryota</taxon>
        <taxon>Fungi</taxon>
        <taxon>Dikarya</taxon>
        <taxon>Ascomycota</taxon>
        <taxon>Saccharomycotina</taxon>
        <taxon>Pichiomycetes</taxon>
        <taxon>Debaryomycetaceae</taxon>
        <taxon>Suhomyces</taxon>
    </lineage>
</organism>